<sequence>MSVFAAGREFAIAPLQSGSQRNCFLLNLSLSWAFSTSGFSKRIRESANGTANLSAVFSARGNDSNMAVTATGNNHKLVLPSQSEFWRHNLPATVL</sequence>
<accession>A0A0C1R6E8</accession>
<evidence type="ECO:0000313" key="1">
    <source>
        <dbReference type="EMBL" id="KAF3887840.1"/>
    </source>
</evidence>
<keyword evidence="3" id="KW-1185">Reference proteome</keyword>
<dbReference type="EMBL" id="JHEG04000001">
    <property type="protein sequence ID" value="KAF3887840.1"/>
    <property type="molecule type" value="Genomic_DNA"/>
</dbReference>
<evidence type="ECO:0000313" key="2">
    <source>
        <dbReference type="EMBL" id="KIE13189.1"/>
    </source>
</evidence>
<reference evidence="2" key="1">
    <citation type="journal article" date="2015" name="Genome Announc.">
        <title>Draft Genome Sequence of Tolypothrix boutellei Strain VB521301.</title>
        <authorList>
            <person name="Chandrababunaidu M.M."/>
            <person name="Singh D."/>
            <person name="Sen D."/>
            <person name="Bhan S."/>
            <person name="Das S."/>
            <person name="Gupta A."/>
            <person name="Adhikary S.P."/>
            <person name="Tripathy S."/>
        </authorList>
    </citation>
    <scope>NUCLEOTIDE SEQUENCE</scope>
    <source>
        <strain evidence="2">VB521301</strain>
    </source>
</reference>
<comment type="caution">
    <text evidence="2">The sequence shown here is derived from an EMBL/GenBank/DDBJ whole genome shotgun (WGS) entry which is preliminary data.</text>
</comment>
<gene>
    <name evidence="2" type="ORF">DA73_0207295</name>
    <name evidence="1" type="ORF">DA73_0400021855</name>
</gene>
<dbReference type="RefSeq" id="WP_050045299.1">
    <property type="nucleotide sequence ID" value="NZ_JHEG04000001.1"/>
</dbReference>
<dbReference type="AlphaFoldDB" id="A0A0C1R6E8"/>
<name>A0A0C1R6E8_9CYAN</name>
<proteinExistence type="predicted"/>
<evidence type="ECO:0000313" key="3">
    <source>
        <dbReference type="Proteomes" id="UP000029738"/>
    </source>
</evidence>
<dbReference type="Proteomes" id="UP000029738">
    <property type="component" value="Unassembled WGS sequence"/>
</dbReference>
<protein>
    <submittedName>
        <fullName evidence="2">Uncharacterized protein</fullName>
    </submittedName>
</protein>
<reference evidence="1" key="2">
    <citation type="submission" date="2019-11" db="EMBL/GenBank/DDBJ databases">
        <title>Improved Assembly of Tolypothrix boutellei genome.</title>
        <authorList>
            <person name="Sarangi A.N."/>
            <person name="Mukherjee M."/>
            <person name="Ghosh S."/>
            <person name="Singh D."/>
            <person name="Das A."/>
            <person name="Kant S."/>
            <person name="Prusty A."/>
            <person name="Tripathy S."/>
        </authorList>
    </citation>
    <scope>NUCLEOTIDE SEQUENCE</scope>
    <source>
        <strain evidence="1">VB521301</strain>
    </source>
</reference>
<organism evidence="2">
    <name type="scientific">Tolypothrix bouteillei VB521301</name>
    <dbReference type="NCBI Taxonomy" id="1479485"/>
    <lineage>
        <taxon>Bacteria</taxon>
        <taxon>Bacillati</taxon>
        <taxon>Cyanobacteriota</taxon>
        <taxon>Cyanophyceae</taxon>
        <taxon>Nostocales</taxon>
        <taxon>Tolypothrichaceae</taxon>
        <taxon>Tolypothrix</taxon>
    </lineage>
</organism>
<dbReference type="EMBL" id="JHEG02000019">
    <property type="protein sequence ID" value="KIE13189.1"/>
    <property type="molecule type" value="Genomic_DNA"/>
</dbReference>